<evidence type="ECO:0000313" key="2">
    <source>
        <dbReference type="Proteomes" id="UP000466864"/>
    </source>
</evidence>
<reference evidence="1 2" key="1">
    <citation type="submission" date="2019-08" db="EMBL/GenBank/DDBJ databases">
        <title>In-depth cultivation of the pig gut microbiome towards novel bacterial diversity and tailored functional studies.</title>
        <authorList>
            <person name="Wylensek D."/>
            <person name="Hitch T.C.A."/>
            <person name="Clavel T."/>
        </authorList>
    </citation>
    <scope>NUCLEOTIDE SEQUENCE [LARGE SCALE GENOMIC DNA]</scope>
    <source>
        <strain evidence="1 2">Oil+RF-744-WCA-WT-13</strain>
    </source>
</reference>
<keyword evidence="2" id="KW-1185">Reference proteome</keyword>
<gene>
    <name evidence="1" type="ORF">FYJ60_06590</name>
</gene>
<name>A0A7X2P8E7_9FIRM</name>
<dbReference type="InterPro" id="IPR006490">
    <property type="entry name" value="Maj_tail_phi13"/>
</dbReference>
<dbReference type="Proteomes" id="UP000466864">
    <property type="component" value="Unassembled WGS sequence"/>
</dbReference>
<comment type="caution">
    <text evidence="1">The sequence shown here is derived from an EMBL/GenBank/DDBJ whole genome shotgun (WGS) entry which is preliminary data.</text>
</comment>
<sequence length="196" mass="21515">MSDKTTNKVTFGLSNVHIWPITSTDDTGKPTYGTVFAQPGATEMSFDAEGSSDPFYADDGIYYRPVSNTGYSGKLTVADLVSAFRTQILKEIVDKNGAIFENADVQPSEFAIAFEIKGDVKKRRFLFYRCLATRPGISSSTKEDKIDPNKSELDFSASPRIDNGYVKVTAEEGDAAYSDWYGTAPYEYVDPNAATS</sequence>
<dbReference type="RefSeq" id="WP_154457896.1">
    <property type="nucleotide sequence ID" value="NZ_VUMV01000004.1"/>
</dbReference>
<evidence type="ECO:0000313" key="1">
    <source>
        <dbReference type="EMBL" id="MST81980.1"/>
    </source>
</evidence>
<dbReference type="AlphaFoldDB" id="A0A7X2P8E7"/>
<organism evidence="1 2">
    <name type="scientific">Bilifractor porci</name>
    <dbReference type="NCBI Taxonomy" id="2606636"/>
    <lineage>
        <taxon>Bacteria</taxon>
        <taxon>Bacillati</taxon>
        <taxon>Bacillota</taxon>
        <taxon>Clostridia</taxon>
        <taxon>Lachnospirales</taxon>
        <taxon>Lachnospiraceae</taxon>
        <taxon>Bilifractor</taxon>
    </lineage>
</organism>
<dbReference type="EMBL" id="VUMV01000004">
    <property type="protein sequence ID" value="MST81980.1"/>
    <property type="molecule type" value="Genomic_DNA"/>
</dbReference>
<protein>
    <submittedName>
        <fullName evidence="1">Phage tail protein</fullName>
    </submittedName>
</protein>
<proteinExistence type="predicted"/>
<accession>A0A7X2P8E7</accession>
<dbReference type="NCBIfam" id="TIGR01603">
    <property type="entry name" value="maj_tail_phi13"/>
    <property type="match status" value="1"/>
</dbReference>